<name>A0A420VF39_9BACI</name>
<evidence type="ECO:0000313" key="3">
    <source>
        <dbReference type="Proteomes" id="UP000286235"/>
    </source>
</evidence>
<dbReference type="EMBL" id="AZRV01000023">
    <property type="protein sequence ID" value="RKO62229.1"/>
    <property type="molecule type" value="Genomic_DNA"/>
</dbReference>
<sequence>MRKTFGRELVKTVARVLVRGMRSRRSSWFLGGSCPFGRRPPFDEKENGRPLFSFSRGLRGIGTQKKRGLAAPDSPQYDPFSSVSASERRTRPIVAEMSPAMIARSLSSSSNSSAHNP</sequence>
<protein>
    <submittedName>
        <fullName evidence="2">Uncharacterized protein</fullName>
    </submittedName>
</protein>
<evidence type="ECO:0000256" key="1">
    <source>
        <dbReference type="SAM" id="MobiDB-lite"/>
    </source>
</evidence>
<evidence type="ECO:0000313" key="2">
    <source>
        <dbReference type="EMBL" id="RKO62229.1"/>
    </source>
</evidence>
<dbReference type="Proteomes" id="UP000286235">
    <property type="component" value="Unassembled WGS sequence"/>
</dbReference>
<gene>
    <name evidence="2" type="ORF">Cdeb_00965</name>
</gene>
<feature type="region of interest" description="Disordered" evidence="1">
    <location>
        <begin position="63"/>
        <end position="91"/>
    </location>
</feature>
<accession>A0A420VF39</accession>
<reference evidence="2 3" key="1">
    <citation type="submission" date="2013-12" db="EMBL/GenBank/DDBJ databases">
        <title>Genome and proteome characterization of Caldibacillus debilis GB1 derived from a cellulolytic aero-tolerant co-culture.</title>
        <authorList>
            <person name="Wushke S.T."/>
            <person name="Zhang X."/>
            <person name="Fristensky B."/>
            <person name="Wilkins J.A."/>
            <person name="Levin D.B."/>
            <person name="Sparling R."/>
        </authorList>
    </citation>
    <scope>NUCLEOTIDE SEQUENCE [LARGE SCALE GENOMIC DNA]</scope>
    <source>
        <strain evidence="2 3">GB1</strain>
    </source>
</reference>
<organism evidence="2 3">
    <name type="scientific">Caldibacillus debilis GB1</name>
    <dbReference type="NCBI Taxonomy" id="1339248"/>
    <lineage>
        <taxon>Bacteria</taxon>
        <taxon>Bacillati</taxon>
        <taxon>Bacillota</taxon>
        <taxon>Bacilli</taxon>
        <taxon>Bacillales</taxon>
        <taxon>Bacillaceae</taxon>
        <taxon>Caldibacillus</taxon>
    </lineage>
</organism>
<keyword evidence="3" id="KW-1185">Reference proteome</keyword>
<comment type="caution">
    <text evidence="2">The sequence shown here is derived from an EMBL/GenBank/DDBJ whole genome shotgun (WGS) entry which is preliminary data.</text>
</comment>
<proteinExistence type="predicted"/>
<dbReference type="AlphaFoldDB" id="A0A420VF39"/>